<dbReference type="InterPro" id="IPR024550">
    <property type="entry name" value="TFIIEa/SarR/Rpc3_HTH_dom"/>
</dbReference>
<name>R7QIC0_CHOCR</name>
<dbReference type="Pfam" id="PF11521">
    <property type="entry name" value="TFIIE-A_C"/>
    <property type="match status" value="1"/>
</dbReference>
<dbReference type="SMART" id="SM00531">
    <property type="entry name" value="TFIIE"/>
    <property type="match status" value="1"/>
</dbReference>
<dbReference type="PANTHER" id="PTHR13097:SF7">
    <property type="entry name" value="GENERAL TRANSCRIPTION FACTOR IIE SUBUNIT 1"/>
    <property type="match status" value="1"/>
</dbReference>
<proteinExistence type="predicted"/>
<dbReference type="AlphaFoldDB" id="R7QIC0"/>
<dbReference type="OrthoDB" id="361102at2759"/>
<dbReference type="GO" id="GO:0006367">
    <property type="term" value="P:transcription initiation at RNA polymerase II promoter"/>
    <property type="evidence" value="ECO:0007669"/>
    <property type="project" value="InterPro"/>
</dbReference>
<dbReference type="KEGG" id="ccp:CHC_T00005348001"/>
<sequence>MLVRSFYPSEFVVLLDAVLRHNNYCAHHDLSRRLKIQPKELRQILVRMVHARLMCNEKRQQKRINLKDERRATRLVNTEFWYVPLAQVVDAFQYRVHHLVTEIDQARANENAQQTVACDACRTAYELIEVIANDRTPDGNWVCDRMGVRRDRRKLPCGGVIREKDNSAQIKETERIKAKLDDELRVLRERAAQCARMDIPEHPLEGADEATWGELVPETVGIHGEAVDEEGLSKEIAEKLGESGKTAEPAGGLQGLAPAVEKKGDAAIPEKPMWFKDSNQEGDDDDDWVEDQAATQNMLDSKTGTAASMVDDEKQYYEKYMQQIAGEPVPVAVAKPKEAGNVARPAEATILDSGEKGTEAPTEAVPPVDDDEPEDVAVYVAGKKMMLSEVTDDMHDLMTSDEYNAYFALANGGGAGGDEDDDDAQFE</sequence>
<evidence type="ECO:0000259" key="2">
    <source>
        <dbReference type="SMART" id="SM00531"/>
    </source>
</evidence>
<feature type="region of interest" description="Disordered" evidence="1">
    <location>
        <begin position="265"/>
        <end position="285"/>
    </location>
</feature>
<dbReference type="GeneID" id="17324760"/>
<dbReference type="RefSeq" id="XP_005717045.1">
    <property type="nucleotide sequence ID" value="XM_005716988.1"/>
</dbReference>
<keyword evidence="4" id="KW-1185">Reference proteome</keyword>
<dbReference type="STRING" id="2769.R7QIC0"/>
<dbReference type="EMBL" id="HG001819">
    <property type="protein sequence ID" value="CDF37226.1"/>
    <property type="molecule type" value="Genomic_DNA"/>
</dbReference>
<accession>R7QIC0</accession>
<feature type="domain" description="Transcription initiation factor IIE subunit alpha N-terminal" evidence="2">
    <location>
        <begin position="9"/>
        <end position="175"/>
    </location>
</feature>
<gene>
    <name evidence="3" type="ORF">CHC_T00005348001</name>
</gene>
<dbReference type="Gramene" id="CDF37226">
    <property type="protein sequence ID" value="CDF37226"/>
    <property type="gene ID" value="CHC_T00005348001"/>
</dbReference>
<dbReference type="Proteomes" id="UP000012073">
    <property type="component" value="Unassembled WGS sequence"/>
</dbReference>
<evidence type="ECO:0000313" key="3">
    <source>
        <dbReference type="EMBL" id="CDF37226.1"/>
    </source>
</evidence>
<evidence type="ECO:0000256" key="1">
    <source>
        <dbReference type="SAM" id="MobiDB-lite"/>
    </source>
</evidence>
<evidence type="ECO:0000313" key="4">
    <source>
        <dbReference type="Proteomes" id="UP000012073"/>
    </source>
</evidence>
<dbReference type="Pfam" id="PF02002">
    <property type="entry name" value="TFIIE_alpha"/>
    <property type="match status" value="1"/>
</dbReference>
<dbReference type="InterPro" id="IPR021600">
    <property type="entry name" value="TFIIE_asu_C"/>
</dbReference>
<dbReference type="InterPro" id="IPR039997">
    <property type="entry name" value="TFE"/>
</dbReference>
<protein>
    <recommendedName>
        <fullName evidence="2">Transcription initiation factor IIE subunit alpha N-terminal domain-containing protein</fullName>
    </recommendedName>
</protein>
<feature type="region of interest" description="Disordered" evidence="1">
    <location>
        <begin position="353"/>
        <end position="373"/>
    </location>
</feature>
<reference evidence="4" key="1">
    <citation type="journal article" date="2013" name="Proc. Natl. Acad. Sci. U.S.A.">
        <title>Genome structure and metabolic features in the red seaweed Chondrus crispus shed light on evolution of the Archaeplastida.</title>
        <authorList>
            <person name="Collen J."/>
            <person name="Porcel B."/>
            <person name="Carre W."/>
            <person name="Ball S.G."/>
            <person name="Chaparro C."/>
            <person name="Tonon T."/>
            <person name="Barbeyron T."/>
            <person name="Michel G."/>
            <person name="Noel B."/>
            <person name="Valentin K."/>
            <person name="Elias M."/>
            <person name="Artiguenave F."/>
            <person name="Arun A."/>
            <person name="Aury J.M."/>
            <person name="Barbosa-Neto J.F."/>
            <person name="Bothwell J.H."/>
            <person name="Bouget F.Y."/>
            <person name="Brillet L."/>
            <person name="Cabello-Hurtado F."/>
            <person name="Capella-Gutierrez S."/>
            <person name="Charrier B."/>
            <person name="Cladiere L."/>
            <person name="Cock J.M."/>
            <person name="Coelho S.M."/>
            <person name="Colleoni C."/>
            <person name="Czjzek M."/>
            <person name="Da Silva C."/>
            <person name="Delage L."/>
            <person name="Denoeud F."/>
            <person name="Deschamps P."/>
            <person name="Dittami S.M."/>
            <person name="Gabaldon T."/>
            <person name="Gachon C.M."/>
            <person name="Groisillier A."/>
            <person name="Herve C."/>
            <person name="Jabbari K."/>
            <person name="Katinka M."/>
            <person name="Kloareg B."/>
            <person name="Kowalczyk N."/>
            <person name="Labadie K."/>
            <person name="Leblanc C."/>
            <person name="Lopez P.J."/>
            <person name="McLachlan D.H."/>
            <person name="Meslet-Cladiere L."/>
            <person name="Moustafa A."/>
            <person name="Nehr Z."/>
            <person name="Nyvall Collen P."/>
            <person name="Panaud O."/>
            <person name="Partensky F."/>
            <person name="Poulain J."/>
            <person name="Rensing S.A."/>
            <person name="Rousvoal S."/>
            <person name="Samson G."/>
            <person name="Symeonidi A."/>
            <person name="Weissenbach J."/>
            <person name="Zambounis A."/>
            <person name="Wincker P."/>
            <person name="Boyen C."/>
        </authorList>
    </citation>
    <scope>NUCLEOTIDE SEQUENCE [LARGE SCALE GENOMIC DNA]</scope>
    <source>
        <strain evidence="4">cv. Stackhouse</strain>
    </source>
</reference>
<organism evidence="3 4">
    <name type="scientific">Chondrus crispus</name>
    <name type="common">Carrageen Irish moss</name>
    <name type="synonym">Polymorpha crispa</name>
    <dbReference type="NCBI Taxonomy" id="2769"/>
    <lineage>
        <taxon>Eukaryota</taxon>
        <taxon>Rhodophyta</taxon>
        <taxon>Florideophyceae</taxon>
        <taxon>Rhodymeniophycidae</taxon>
        <taxon>Gigartinales</taxon>
        <taxon>Gigartinaceae</taxon>
        <taxon>Chondrus</taxon>
    </lineage>
</organism>
<dbReference type="OMA" id="NRQMRFI"/>
<dbReference type="InterPro" id="IPR002853">
    <property type="entry name" value="TFIIE_asu"/>
</dbReference>
<dbReference type="GO" id="GO:0005673">
    <property type="term" value="C:transcription factor TFIIE complex"/>
    <property type="evidence" value="ECO:0007669"/>
    <property type="project" value="TreeGrafter"/>
</dbReference>
<dbReference type="PANTHER" id="PTHR13097">
    <property type="entry name" value="TRANSCRIPTION INITIATION FACTOR IIE, ALPHA SUBUNIT"/>
    <property type="match status" value="1"/>
</dbReference>